<feature type="compositionally biased region" description="Basic and acidic residues" evidence="5">
    <location>
        <begin position="232"/>
        <end position="246"/>
    </location>
</feature>
<dbReference type="Gene3D" id="3.40.1170.60">
    <property type="match status" value="1"/>
</dbReference>
<dbReference type="GO" id="GO:0003887">
    <property type="term" value="F:DNA-directed DNA polymerase activity"/>
    <property type="evidence" value="ECO:0007669"/>
    <property type="project" value="UniProtKB-UniRule"/>
</dbReference>
<dbReference type="Pfam" id="PF00817">
    <property type="entry name" value="IMS"/>
    <property type="match status" value="1"/>
</dbReference>
<feature type="domain" description="UmuC" evidence="6">
    <location>
        <begin position="9"/>
        <end position="189"/>
    </location>
</feature>
<comment type="subunit">
    <text evidence="4">Monomer.</text>
</comment>
<dbReference type="Pfam" id="PF11798">
    <property type="entry name" value="IMS_HHH"/>
    <property type="match status" value="1"/>
</dbReference>
<dbReference type="GO" id="GO:0006261">
    <property type="term" value="P:DNA-templated DNA replication"/>
    <property type="evidence" value="ECO:0007669"/>
    <property type="project" value="UniProtKB-UniRule"/>
</dbReference>
<evidence type="ECO:0000256" key="1">
    <source>
        <dbReference type="ARBA" id="ARBA00010945"/>
    </source>
</evidence>
<evidence type="ECO:0000256" key="5">
    <source>
        <dbReference type="SAM" id="MobiDB-lite"/>
    </source>
</evidence>
<keyword evidence="4" id="KW-0235">DNA replication</keyword>
<comment type="similarity">
    <text evidence="1 4">Belongs to the DNA polymerase type-Y family.</text>
</comment>
<dbReference type="NCBIfam" id="NF002677">
    <property type="entry name" value="PRK02406.1"/>
    <property type="match status" value="1"/>
</dbReference>
<dbReference type="InterPro" id="IPR024728">
    <property type="entry name" value="PolY_HhH_motif"/>
</dbReference>
<dbReference type="Gene3D" id="3.30.1490.100">
    <property type="entry name" value="DNA polymerase, Y-family, little finger domain"/>
    <property type="match status" value="1"/>
</dbReference>
<dbReference type="InterPro" id="IPR022880">
    <property type="entry name" value="DNApol_IV"/>
</dbReference>
<dbReference type="HAMAP" id="MF_01113">
    <property type="entry name" value="DNApol_IV"/>
    <property type="match status" value="1"/>
</dbReference>
<organism evidence="7 8">
    <name type="scientific">Termitidicoccus mucosus</name>
    <dbReference type="NCBI Taxonomy" id="1184151"/>
    <lineage>
        <taxon>Bacteria</taxon>
        <taxon>Pseudomonadati</taxon>
        <taxon>Verrucomicrobiota</taxon>
        <taxon>Opitutia</taxon>
        <taxon>Opitutales</taxon>
        <taxon>Opitutaceae</taxon>
        <taxon>Termitidicoccus</taxon>
    </lineage>
</organism>
<sequence length="396" mass="42953">MSASPLPAIVHLDADAFFVSVEQSLNPALRGKKVAVGGRERGIISSASYEARACGVYTPMPTARALRVCPDLILVHHGSGKYGEYSRRMFDLCEELTPLVERRSIDEGYIDLGPRGHGTQAEIVAVAGGLQRRIWDELQIPVSLGVATNKLVSAVASKLQKPHGFVVVPPGGEAEFLAPLDIGRLPGVGPKTEASLKALGIARVADILARGEAELQAIFGSGWLEMLAAARGEDDSPVETEHEEAKSYSQQETFARDIGDFEEIERVAKGMIDALMPQIRADGKRVRTVTVKARYPNFEHASAAHTLPESSDLETAFYPWVAPLLRKAWTKRRPLRLVSVKLSGVDDGPRQLDLFGAADDERRKRLASAVDVLKARRGDGAVMRGAQLRGPGRERG</sequence>
<keyword evidence="3 4" id="KW-0239">DNA-directed DNA polymerase</keyword>
<name>A0A178IM93_9BACT</name>
<dbReference type="AlphaFoldDB" id="A0A178IM93"/>
<keyword evidence="4" id="KW-0479">Metal-binding</keyword>
<comment type="cofactor">
    <cofactor evidence="4">
        <name>Mg(2+)</name>
        <dbReference type="ChEBI" id="CHEBI:18420"/>
    </cofactor>
    <text evidence="4">Binds 2 magnesium ions per subunit.</text>
</comment>
<dbReference type="PANTHER" id="PTHR11076">
    <property type="entry name" value="DNA REPAIR POLYMERASE UMUC / TRANSFERASE FAMILY MEMBER"/>
    <property type="match status" value="1"/>
</dbReference>
<dbReference type="GO" id="GO:0005829">
    <property type="term" value="C:cytosol"/>
    <property type="evidence" value="ECO:0007669"/>
    <property type="project" value="TreeGrafter"/>
</dbReference>
<dbReference type="OrthoDB" id="9808813at2"/>
<dbReference type="InterPro" id="IPR001126">
    <property type="entry name" value="UmuC"/>
</dbReference>
<evidence type="ECO:0000313" key="7">
    <source>
        <dbReference type="EMBL" id="OAM90319.1"/>
    </source>
</evidence>
<dbReference type="GO" id="GO:0000287">
    <property type="term" value="F:magnesium ion binding"/>
    <property type="evidence" value="ECO:0007669"/>
    <property type="project" value="UniProtKB-UniRule"/>
</dbReference>
<dbReference type="InterPro" id="IPR017961">
    <property type="entry name" value="DNA_pol_Y-fam_little_finger"/>
</dbReference>
<comment type="caution">
    <text evidence="7">The sequence shown here is derived from an EMBL/GenBank/DDBJ whole genome shotgun (WGS) entry which is preliminary data.</text>
</comment>
<evidence type="ECO:0000256" key="2">
    <source>
        <dbReference type="ARBA" id="ARBA00022457"/>
    </source>
</evidence>
<gene>
    <name evidence="4" type="primary">dinB</name>
    <name evidence="7" type="ORF">AW736_00815</name>
</gene>
<keyword evidence="4" id="KW-0808">Transferase</keyword>
<comment type="function">
    <text evidence="4">Poorly processive, error-prone DNA polymerase involved in untargeted mutagenesis. Copies undamaged DNA at stalled replication forks, which arise in vivo from mismatched or misaligned primer ends. These misaligned primers can be extended by PolIV. Exhibits no 3'-5' exonuclease (proofreading) activity. May be involved in translesional synthesis, in conjunction with the beta clamp from PolIII.</text>
</comment>
<dbReference type="RefSeq" id="WP_068768403.1">
    <property type="nucleotide sequence ID" value="NZ_CP109796.1"/>
</dbReference>
<dbReference type="PANTHER" id="PTHR11076:SF33">
    <property type="entry name" value="DNA POLYMERASE KAPPA"/>
    <property type="match status" value="1"/>
</dbReference>
<keyword evidence="4" id="KW-0548">Nucleotidyltransferase</keyword>
<dbReference type="SUPFAM" id="SSF100879">
    <property type="entry name" value="Lesion bypass DNA polymerase (Y-family), little finger domain"/>
    <property type="match status" value="1"/>
</dbReference>
<dbReference type="InterPro" id="IPR036775">
    <property type="entry name" value="DNA_pol_Y-fam_lit_finger_sf"/>
</dbReference>
<comment type="catalytic activity">
    <reaction evidence="4">
        <text>DNA(n) + a 2'-deoxyribonucleoside 5'-triphosphate = DNA(n+1) + diphosphate</text>
        <dbReference type="Rhea" id="RHEA:22508"/>
        <dbReference type="Rhea" id="RHEA-COMP:17339"/>
        <dbReference type="Rhea" id="RHEA-COMP:17340"/>
        <dbReference type="ChEBI" id="CHEBI:33019"/>
        <dbReference type="ChEBI" id="CHEBI:61560"/>
        <dbReference type="ChEBI" id="CHEBI:173112"/>
        <dbReference type="EC" id="2.7.7.7"/>
    </reaction>
</comment>
<accession>A0A178IM93</accession>
<keyword evidence="4" id="KW-0963">Cytoplasm</keyword>
<feature type="binding site" evidence="4">
    <location>
        <position position="106"/>
    </location>
    <ligand>
        <name>Mg(2+)</name>
        <dbReference type="ChEBI" id="CHEBI:18420"/>
    </ligand>
</feature>
<proteinExistence type="inferred from homology"/>
<dbReference type="CDD" id="cd03586">
    <property type="entry name" value="PolY_Pol_IV_kappa"/>
    <property type="match status" value="1"/>
</dbReference>
<feature type="active site" evidence="4">
    <location>
        <position position="107"/>
    </location>
</feature>
<dbReference type="GO" id="GO:0003684">
    <property type="term" value="F:damaged DNA binding"/>
    <property type="evidence" value="ECO:0007669"/>
    <property type="project" value="InterPro"/>
</dbReference>
<comment type="subcellular location">
    <subcellularLocation>
        <location evidence="4">Cytoplasm</location>
    </subcellularLocation>
</comment>
<dbReference type="GO" id="GO:0006281">
    <property type="term" value="P:DNA repair"/>
    <property type="evidence" value="ECO:0007669"/>
    <property type="project" value="UniProtKB-UniRule"/>
</dbReference>
<dbReference type="EMBL" id="LRRQ01000061">
    <property type="protein sequence ID" value="OAM90319.1"/>
    <property type="molecule type" value="Genomic_DNA"/>
</dbReference>
<keyword evidence="4" id="KW-0238">DNA-binding</keyword>
<dbReference type="GO" id="GO:0009432">
    <property type="term" value="P:SOS response"/>
    <property type="evidence" value="ECO:0007669"/>
    <property type="project" value="TreeGrafter"/>
</dbReference>
<feature type="site" description="Substrate discrimination" evidence="4">
    <location>
        <position position="18"/>
    </location>
</feature>
<keyword evidence="4" id="KW-0227">DNA damage</keyword>
<dbReference type="PROSITE" id="PS50173">
    <property type="entry name" value="UMUC"/>
    <property type="match status" value="1"/>
</dbReference>
<evidence type="ECO:0000256" key="4">
    <source>
        <dbReference type="HAMAP-Rule" id="MF_01113"/>
    </source>
</evidence>
<protein>
    <recommendedName>
        <fullName evidence="4">DNA polymerase IV</fullName>
        <shortName evidence="4">Pol IV</shortName>
        <ecNumber evidence="4">2.7.7.7</ecNumber>
    </recommendedName>
</protein>
<evidence type="ECO:0000256" key="3">
    <source>
        <dbReference type="ARBA" id="ARBA00022932"/>
    </source>
</evidence>
<dbReference type="InterPro" id="IPR043502">
    <property type="entry name" value="DNA/RNA_pol_sf"/>
</dbReference>
<keyword evidence="2 4" id="KW-0515">Mutator protein</keyword>
<keyword evidence="4" id="KW-0460">Magnesium</keyword>
<dbReference type="Pfam" id="PF11799">
    <property type="entry name" value="IMS_C"/>
    <property type="match status" value="1"/>
</dbReference>
<dbReference type="STRING" id="1184151.AW736_00815"/>
<dbReference type="InterPro" id="IPR050116">
    <property type="entry name" value="DNA_polymerase-Y"/>
</dbReference>
<dbReference type="SUPFAM" id="SSF56672">
    <property type="entry name" value="DNA/RNA polymerases"/>
    <property type="match status" value="1"/>
</dbReference>
<feature type="binding site" evidence="4">
    <location>
        <position position="13"/>
    </location>
    <ligand>
        <name>Mg(2+)</name>
        <dbReference type="ChEBI" id="CHEBI:18420"/>
    </ligand>
</feature>
<dbReference type="InterPro" id="IPR043128">
    <property type="entry name" value="Rev_trsase/Diguanyl_cyclase"/>
</dbReference>
<evidence type="ECO:0000259" key="6">
    <source>
        <dbReference type="PROSITE" id="PS50173"/>
    </source>
</evidence>
<dbReference type="EC" id="2.7.7.7" evidence="4"/>
<reference evidence="7 8" key="1">
    <citation type="submission" date="2016-01" db="EMBL/GenBank/DDBJ databases">
        <title>High potential of lignocellulose degradation of a new Verrucomicrobia species.</title>
        <authorList>
            <person name="Wang Y."/>
            <person name="Shi Y."/>
            <person name="Qiu Z."/>
            <person name="Liu S."/>
            <person name="Yang H."/>
        </authorList>
    </citation>
    <scope>NUCLEOTIDE SEQUENCE [LARGE SCALE GENOMIC DNA]</scope>
    <source>
        <strain evidence="7 8">TSB47</strain>
    </source>
</reference>
<dbReference type="GO" id="GO:0042276">
    <property type="term" value="P:error-prone translesion synthesis"/>
    <property type="evidence" value="ECO:0007669"/>
    <property type="project" value="TreeGrafter"/>
</dbReference>
<dbReference type="Proteomes" id="UP000078486">
    <property type="component" value="Unassembled WGS sequence"/>
</dbReference>
<keyword evidence="4" id="KW-0234">DNA repair</keyword>
<keyword evidence="8" id="KW-1185">Reference proteome</keyword>
<evidence type="ECO:0000313" key="8">
    <source>
        <dbReference type="Proteomes" id="UP000078486"/>
    </source>
</evidence>
<dbReference type="Gene3D" id="3.30.70.270">
    <property type="match status" value="1"/>
</dbReference>
<feature type="region of interest" description="Disordered" evidence="5">
    <location>
        <begin position="232"/>
        <end position="251"/>
    </location>
</feature>
<dbReference type="Gene3D" id="1.10.150.20">
    <property type="entry name" value="5' to 3' exonuclease, C-terminal subdomain"/>
    <property type="match status" value="1"/>
</dbReference>